<evidence type="ECO:0000256" key="4">
    <source>
        <dbReference type="ARBA" id="ARBA00022825"/>
    </source>
</evidence>
<feature type="active site" description="Charge relay system" evidence="5">
    <location>
        <position position="248"/>
    </location>
</feature>
<dbReference type="Proteomes" id="UP000187455">
    <property type="component" value="Unassembled WGS sequence"/>
</dbReference>
<dbReference type="PROSITE" id="PS51892">
    <property type="entry name" value="SUBTILASE"/>
    <property type="match status" value="1"/>
</dbReference>
<dbReference type="STRING" id="133383.A0A1R0H8Z4"/>
<dbReference type="GO" id="GO:0006508">
    <property type="term" value="P:proteolysis"/>
    <property type="evidence" value="ECO:0007669"/>
    <property type="project" value="UniProtKB-KW"/>
</dbReference>
<dbReference type="InterPro" id="IPR022398">
    <property type="entry name" value="Peptidase_S8_His-AS"/>
</dbReference>
<dbReference type="InterPro" id="IPR023827">
    <property type="entry name" value="Peptidase_S8_Asp-AS"/>
</dbReference>
<protein>
    <submittedName>
        <fullName evidence="8">Subtilisin-like protease 8</fullName>
    </submittedName>
</protein>
<comment type="caution">
    <text evidence="8">The sequence shown here is derived from an EMBL/GenBank/DDBJ whole genome shotgun (WGS) entry which is preliminary data.</text>
</comment>
<gene>
    <name evidence="8" type="ORF">AYI68_g230</name>
</gene>
<dbReference type="InterPro" id="IPR000209">
    <property type="entry name" value="Peptidase_S8/S53_dom"/>
</dbReference>
<dbReference type="SUPFAM" id="SSF52743">
    <property type="entry name" value="Subtilisin-like"/>
    <property type="match status" value="1"/>
</dbReference>
<dbReference type="InterPro" id="IPR015500">
    <property type="entry name" value="Peptidase_S8_subtilisin-rel"/>
</dbReference>
<evidence type="ECO:0000256" key="5">
    <source>
        <dbReference type="PROSITE-ProRule" id="PRU01240"/>
    </source>
</evidence>
<name>A0A1R0H8Z4_9FUNG</name>
<comment type="similarity">
    <text evidence="1 5 6">Belongs to the peptidase S8 family.</text>
</comment>
<dbReference type="PROSITE" id="PS00136">
    <property type="entry name" value="SUBTILASE_ASP"/>
    <property type="match status" value="1"/>
</dbReference>
<evidence type="ECO:0000256" key="2">
    <source>
        <dbReference type="ARBA" id="ARBA00022670"/>
    </source>
</evidence>
<evidence type="ECO:0000256" key="3">
    <source>
        <dbReference type="ARBA" id="ARBA00022801"/>
    </source>
</evidence>
<feature type="active site" description="Charge relay system" evidence="5">
    <location>
        <position position="407"/>
    </location>
</feature>
<dbReference type="PANTHER" id="PTHR43806">
    <property type="entry name" value="PEPTIDASE S8"/>
    <property type="match status" value="1"/>
</dbReference>
<dbReference type="GO" id="GO:0004252">
    <property type="term" value="F:serine-type endopeptidase activity"/>
    <property type="evidence" value="ECO:0007669"/>
    <property type="project" value="UniProtKB-UniRule"/>
</dbReference>
<evidence type="ECO:0000259" key="7">
    <source>
        <dbReference type="Pfam" id="PF00082"/>
    </source>
</evidence>
<dbReference type="Pfam" id="PF00082">
    <property type="entry name" value="Peptidase_S8"/>
    <property type="match status" value="1"/>
</dbReference>
<keyword evidence="4 5" id="KW-0720">Serine protease</keyword>
<organism evidence="8 9">
    <name type="scientific">Smittium mucronatum</name>
    <dbReference type="NCBI Taxonomy" id="133383"/>
    <lineage>
        <taxon>Eukaryota</taxon>
        <taxon>Fungi</taxon>
        <taxon>Fungi incertae sedis</taxon>
        <taxon>Zoopagomycota</taxon>
        <taxon>Kickxellomycotina</taxon>
        <taxon>Harpellomycetes</taxon>
        <taxon>Harpellales</taxon>
        <taxon>Legeriomycetaceae</taxon>
        <taxon>Smittium</taxon>
    </lineage>
</organism>
<evidence type="ECO:0000313" key="9">
    <source>
        <dbReference type="Proteomes" id="UP000187455"/>
    </source>
</evidence>
<keyword evidence="9" id="KW-1185">Reference proteome</keyword>
<proteinExistence type="inferred from homology"/>
<sequence length="461" mass="48581">MVLVSANLAPVYHNPNGKVKRDGSSELRDYIVVVSLNIPVFSPFGFGGPSSSSFSDPKSSTWRTAAINLLEQTVDSLKSKLVTKRDTVSSSLDDTKFSVIGSFLSFTGTFDASTVAIIQKMPLVKYVQEAIQSDIFGDVIIPGAGSVSTFQTRQDPIGKRDGSTAYVQRYAPWALSRLVSPALPSPIYPYGDGVSSENAGEGVVVYVMDSGINIDHQEFGGRASLGPNIAYDSSSGLLEEDGYDHVGHGTAVASAVAGATFGLAKKARLVSFKIYADGSGMPDTRAVQALSDITDLINNASDGRTASLVVCSFTSTIRSKVWDEAVTQFAQLGYTYISSAGNNRGDGCVRSPVGSNSTVAVGGTDSTDNFYISTNYGPCVDLYAPGVNVYTAINTNNYGFSLSTGTSFSAPVVAGICACMLSNNPSLTQSDIKAKLISASAKNVLRNLPAKSYNYLAQITL</sequence>
<evidence type="ECO:0000256" key="1">
    <source>
        <dbReference type="ARBA" id="ARBA00011073"/>
    </source>
</evidence>
<feature type="domain" description="Peptidase S8/S53" evidence="7">
    <location>
        <begin position="200"/>
        <end position="443"/>
    </location>
</feature>
<dbReference type="PANTHER" id="PTHR43806:SF11">
    <property type="entry name" value="CEREVISIN-RELATED"/>
    <property type="match status" value="1"/>
</dbReference>
<keyword evidence="2 5" id="KW-0645">Protease</keyword>
<reference evidence="8 9" key="1">
    <citation type="journal article" date="2016" name="Mol. Biol. Evol.">
        <title>Genome-Wide Survey of Gut Fungi (Harpellales) Reveals the First Horizontally Transferred Ubiquitin Gene from a Mosquito Host.</title>
        <authorList>
            <person name="Wang Y."/>
            <person name="White M.M."/>
            <person name="Kvist S."/>
            <person name="Moncalvo J.M."/>
        </authorList>
    </citation>
    <scope>NUCLEOTIDE SEQUENCE [LARGE SCALE GENOMIC DNA]</scope>
    <source>
        <strain evidence="8 9">ALG-7-W6</strain>
    </source>
</reference>
<dbReference type="PROSITE" id="PS00138">
    <property type="entry name" value="SUBTILASE_SER"/>
    <property type="match status" value="1"/>
</dbReference>
<evidence type="ECO:0000256" key="6">
    <source>
        <dbReference type="RuleBase" id="RU003355"/>
    </source>
</evidence>
<dbReference type="InterPro" id="IPR050131">
    <property type="entry name" value="Peptidase_S8_subtilisin-like"/>
</dbReference>
<feature type="active site" description="Charge relay system" evidence="5">
    <location>
        <position position="209"/>
    </location>
</feature>
<dbReference type="EMBL" id="LSSL01000069">
    <property type="protein sequence ID" value="OLY85577.1"/>
    <property type="molecule type" value="Genomic_DNA"/>
</dbReference>
<dbReference type="GO" id="GO:0005615">
    <property type="term" value="C:extracellular space"/>
    <property type="evidence" value="ECO:0007669"/>
    <property type="project" value="TreeGrafter"/>
</dbReference>
<dbReference type="InterPro" id="IPR036852">
    <property type="entry name" value="Peptidase_S8/S53_dom_sf"/>
</dbReference>
<dbReference type="PROSITE" id="PS00137">
    <property type="entry name" value="SUBTILASE_HIS"/>
    <property type="match status" value="1"/>
</dbReference>
<keyword evidence="3 5" id="KW-0378">Hydrolase</keyword>
<dbReference type="AlphaFoldDB" id="A0A1R0H8Z4"/>
<evidence type="ECO:0000313" key="8">
    <source>
        <dbReference type="EMBL" id="OLY85577.1"/>
    </source>
</evidence>
<dbReference type="Gene3D" id="3.40.50.200">
    <property type="entry name" value="Peptidase S8/S53 domain"/>
    <property type="match status" value="1"/>
</dbReference>
<dbReference type="OrthoDB" id="206201at2759"/>
<dbReference type="PRINTS" id="PR00723">
    <property type="entry name" value="SUBTILISIN"/>
</dbReference>
<accession>A0A1R0H8Z4</accession>
<dbReference type="InterPro" id="IPR023828">
    <property type="entry name" value="Peptidase_S8_Ser-AS"/>
</dbReference>